<dbReference type="OrthoDB" id="63984at2"/>
<comment type="similarity">
    <text evidence="2">Belongs to the major facilitator superfamily.</text>
</comment>
<evidence type="ECO:0000259" key="9">
    <source>
        <dbReference type="PROSITE" id="PS50850"/>
    </source>
</evidence>
<feature type="transmembrane region" description="Helical" evidence="8">
    <location>
        <begin position="350"/>
        <end position="369"/>
    </location>
</feature>
<gene>
    <name evidence="10" type="ORF">CEX98_21120</name>
</gene>
<keyword evidence="7 8" id="KW-0472">Membrane</keyword>
<dbReference type="SUPFAM" id="SSF103473">
    <property type="entry name" value="MFS general substrate transporter"/>
    <property type="match status" value="1"/>
</dbReference>
<evidence type="ECO:0000256" key="8">
    <source>
        <dbReference type="SAM" id="Phobius"/>
    </source>
</evidence>
<dbReference type="EMBL" id="NKHF01000104">
    <property type="protein sequence ID" value="PCK29763.1"/>
    <property type="molecule type" value="Genomic_DNA"/>
</dbReference>
<dbReference type="RefSeq" id="WP_099643978.1">
    <property type="nucleotide sequence ID" value="NZ_NKHF01000104.1"/>
</dbReference>
<evidence type="ECO:0000256" key="3">
    <source>
        <dbReference type="ARBA" id="ARBA00022448"/>
    </source>
</evidence>
<organism evidence="10 11">
    <name type="scientific">Pseudoalteromonas piscicida</name>
    <dbReference type="NCBI Taxonomy" id="43662"/>
    <lineage>
        <taxon>Bacteria</taxon>
        <taxon>Pseudomonadati</taxon>
        <taxon>Pseudomonadota</taxon>
        <taxon>Gammaproteobacteria</taxon>
        <taxon>Alteromonadales</taxon>
        <taxon>Pseudoalteromonadaceae</taxon>
        <taxon>Pseudoalteromonas</taxon>
    </lineage>
</organism>
<feature type="transmembrane region" description="Helical" evidence="8">
    <location>
        <begin position="236"/>
        <end position="256"/>
    </location>
</feature>
<dbReference type="GO" id="GO:0022857">
    <property type="term" value="F:transmembrane transporter activity"/>
    <property type="evidence" value="ECO:0007669"/>
    <property type="project" value="InterPro"/>
</dbReference>
<dbReference type="PANTHER" id="PTHR43271">
    <property type="entry name" value="BLL2771 PROTEIN"/>
    <property type="match status" value="1"/>
</dbReference>
<feature type="transmembrane region" description="Helical" evidence="8">
    <location>
        <begin position="73"/>
        <end position="91"/>
    </location>
</feature>
<name>A0A2A5JK18_PSEO7</name>
<dbReference type="GO" id="GO:0005886">
    <property type="term" value="C:plasma membrane"/>
    <property type="evidence" value="ECO:0007669"/>
    <property type="project" value="UniProtKB-SubCell"/>
</dbReference>
<keyword evidence="4" id="KW-1003">Cell membrane</keyword>
<evidence type="ECO:0000313" key="10">
    <source>
        <dbReference type="EMBL" id="PCK29763.1"/>
    </source>
</evidence>
<evidence type="ECO:0000256" key="7">
    <source>
        <dbReference type="ARBA" id="ARBA00023136"/>
    </source>
</evidence>
<feature type="transmembrane region" description="Helical" evidence="8">
    <location>
        <begin position="202"/>
        <end position="224"/>
    </location>
</feature>
<dbReference type="PROSITE" id="PS50850">
    <property type="entry name" value="MFS"/>
    <property type="match status" value="1"/>
</dbReference>
<dbReference type="PANTHER" id="PTHR43271:SF1">
    <property type="entry name" value="INNER MEMBRANE TRANSPORT PROTEIN YNFM"/>
    <property type="match status" value="1"/>
</dbReference>
<feature type="domain" description="Major facilitator superfamily (MFS) profile" evidence="9">
    <location>
        <begin position="1"/>
        <end position="373"/>
    </location>
</feature>
<evidence type="ECO:0000256" key="1">
    <source>
        <dbReference type="ARBA" id="ARBA00004651"/>
    </source>
</evidence>
<feature type="transmembrane region" description="Helical" evidence="8">
    <location>
        <begin position="127"/>
        <end position="151"/>
    </location>
</feature>
<evidence type="ECO:0000256" key="4">
    <source>
        <dbReference type="ARBA" id="ARBA00022475"/>
    </source>
</evidence>
<dbReference type="Pfam" id="PF07690">
    <property type="entry name" value="MFS_1"/>
    <property type="match status" value="1"/>
</dbReference>
<keyword evidence="6 8" id="KW-1133">Transmembrane helix</keyword>
<reference evidence="11" key="1">
    <citation type="journal article" date="2019" name="Genome Announc.">
        <title>Draft Genome Sequence of Pseudoalteromonas piscicida Strain 36Y ROTHPW, an Hypersaline Seawater Isolate from the South Coast of Sonora, Mexico.</title>
        <authorList>
            <person name="Sanchez-Diaz R."/>
            <person name="Molina-Garza Z.J."/>
            <person name="Cruz-Suarez L.E."/>
            <person name="Selvin J."/>
            <person name="Kiran G.S."/>
            <person name="Ibarra-Gamez J.C."/>
            <person name="Gomez-Gil B."/>
            <person name="Galaviz-Silva L."/>
        </authorList>
    </citation>
    <scope>NUCLEOTIDE SEQUENCE [LARGE SCALE GENOMIC DNA]</scope>
    <source>
        <strain evidence="11">36Y_RITHPW</strain>
    </source>
</reference>
<protein>
    <submittedName>
        <fullName evidence="10">MFS transporter</fullName>
    </submittedName>
</protein>
<feature type="transmembrane region" description="Helical" evidence="8">
    <location>
        <begin position="97"/>
        <end position="115"/>
    </location>
</feature>
<feature type="transmembrane region" description="Helical" evidence="8">
    <location>
        <begin position="263"/>
        <end position="283"/>
    </location>
</feature>
<dbReference type="Gene3D" id="1.20.1250.20">
    <property type="entry name" value="MFS general substrate transporter like domains"/>
    <property type="match status" value="1"/>
</dbReference>
<dbReference type="InterPro" id="IPR020846">
    <property type="entry name" value="MFS_dom"/>
</dbReference>
<evidence type="ECO:0000256" key="2">
    <source>
        <dbReference type="ARBA" id="ARBA00008335"/>
    </source>
</evidence>
<keyword evidence="3" id="KW-0813">Transport</keyword>
<feature type="transmembrane region" description="Helical" evidence="8">
    <location>
        <begin position="41"/>
        <end position="61"/>
    </location>
</feature>
<feature type="transmembrane region" description="Helical" evidence="8">
    <location>
        <begin position="323"/>
        <end position="344"/>
    </location>
</feature>
<comment type="caution">
    <text evidence="10">The sequence shown here is derived from an EMBL/GenBank/DDBJ whole genome shotgun (WGS) entry which is preliminary data.</text>
</comment>
<sequence>MPVIHLLLCSVTIFFVLYAPQPLLAEFAEQFNVSASDAGMLMSATMLPLAIAPICYGLLLAKSNPLRILKWTMLLLALSSLAFASMTSFSGLLLTRLVQGLLLPAALTAMTGYIGQQFSGSQLKKNMSLYIGSTIAGGYFGRTLAANFAVWFEWQSFYFLNALLLIVLAFSIRASKNKPPIIHATRIRDYLTPLKQSRLVRLYSSVFCMFFCFAGLLNFLPFILKYDFKLTDPSKVGWVYTGYLVGALGSIITPWLQSKFHSTWRFLAMMFLVYAVTISLLPIASISFFVILFTLFCACMFVIHSTAAPLANSISQAPATVTNGAYVSFYYSGGVLGSYLPGLIYEHAGLFWFAASLFAVCALGLLFSLRNTLDPTR</sequence>
<evidence type="ECO:0000256" key="5">
    <source>
        <dbReference type="ARBA" id="ARBA00022692"/>
    </source>
</evidence>
<dbReference type="Proteomes" id="UP000228621">
    <property type="component" value="Unassembled WGS sequence"/>
</dbReference>
<proteinExistence type="inferred from homology"/>
<keyword evidence="11" id="KW-1185">Reference proteome</keyword>
<comment type="subcellular location">
    <subcellularLocation>
        <location evidence="1">Cell membrane</location>
        <topology evidence="1">Multi-pass membrane protein</topology>
    </subcellularLocation>
</comment>
<dbReference type="AlphaFoldDB" id="A0A2A5JK18"/>
<evidence type="ECO:0000313" key="11">
    <source>
        <dbReference type="Proteomes" id="UP000228621"/>
    </source>
</evidence>
<dbReference type="InterPro" id="IPR036259">
    <property type="entry name" value="MFS_trans_sf"/>
</dbReference>
<evidence type="ECO:0000256" key="6">
    <source>
        <dbReference type="ARBA" id="ARBA00022989"/>
    </source>
</evidence>
<keyword evidence="5 8" id="KW-0812">Transmembrane</keyword>
<feature type="transmembrane region" description="Helical" evidence="8">
    <location>
        <begin position="289"/>
        <end position="311"/>
    </location>
</feature>
<accession>A0A2A5JK18</accession>
<dbReference type="InterPro" id="IPR011701">
    <property type="entry name" value="MFS"/>
</dbReference>
<feature type="transmembrane region" description="Helical" evidence="8">
    <location>
        <begin position="157"/>
        <end position="174"/>
    </location>
</feature>